<proteinExistence type="predicted"/>
<comment type="caution">
    <text evidence="2">The sequence shown here is derived from an EMBL/GenBank/DDBJ whole genome shotgun (WGS) entry which is preliminary data.</text>
</comment>
<dbReference type="AlphaFoldDB" id="A0A812QGZ6"/>
<dbReference type="EMBL" id="CAJNIZ010016413">
    <property type="protein sequence ID" value="CAE7385510.1"/>
    <property type="molecule type" value="Genomic_DNA"/>
</dbReference>
<name>A0A812QGZ6_SYMPI</name>
<evidence type="ECO:0000313" key="2">
    <source>
        <dbReference type="EMBL" id="CAE7385510.1"/>
    </source>
</evidence>
<sequence length="703" mass="78288">MAVSMPISDVEAIEVISVESGRDPNQVIDATAIDESKRYMELVPARSAYDNHMLSFIRTDKVRSKWRPWWMLIANFITQYVVVYLLWQKLKAARSETDAELFGHSGILKAASQGLCFKRGESMKWSGQGSLSCAQDEVFLFQDFHFLDLNGDGVWTFPEAKELDAQYIADTGRHVNMADVYQNVLTQIRSHAYRSVMPCGLNDTVEAFMDNWGIWTEVQIYAISSSDQVSVIATPNSGWAGANWSHPRGSLRRVVEGQPFDCSVPKCTNTDAGATSQKYLGCDDFATYRLACTEADVDIIDDEDFSVRTMCCVCGGGSTSVSLAGISHLPVNLSMQSVSHLEQYTTCLQKFSHTNSQEVCIQNFTFLPEWVFQRELAAFANLCMLPDHGLCANLASKDMLPPLDFAVEHALPMFLKTTGFKTLAELRPQEICKRTVETVCPAIFAVESSLFQERRNDICGVPTGQVEDEKRTLAYESSTQYNGSAFGLTSWGFELFLLLITLLWGLAAVEEFRIILVWWNVLLSLRTLTDKEHCVAAKANAPNNEGGLEVRGLHRMIRCLTILTNLLPRTLLQSLIFVVGIRYLLSVSNVSDLILNSLALTFLVTVDEMIFEAFATEQDVAVIRQCHPILGQSIRCVDKVLRCTRLPVGVWIFLPILAVVSCSVLVYSFHTQMRANLTYCLCDVEGADCAGARFFSALANGSS</sequence>
<feature type="transmembrane region" description="Helical" evidence="1">
    <location>
        <begin position="68"/>
        <end position="87"/>
    </location>
</feature>
<evidence type="ECO:0000256" key="1">
    <source>
        <dbReference type="SAM" id="Phobius"/>
    </source>
</evidence>
<dbReference type="Proteomes" id="UP000649617">
    <property type="component" value="Unassembled WGS sequence"/>
</dbReference>
<reference evidence="2" key="1">
    <citation type="submission" date="2021-02" db="EMBL/GenBank/DDBJ databases">
        <authorList>
            <person name="Dougan E. K."/>
            <person name="Rhodes N."/>
            <person name="Thang M."/>
            <person name="Chan C."/>
        </authorList>
    </citation>
    <scope>NUCLEOTIDE SEQUENCE</scope>
</reference>
<evidence type="ECO:0000313" key="3">
    <source>
        <dbReference type="Proteomes" id="UP000649617"/>
    </source>
</evidence>
<feature type="transmembrane region" description="Helical" evidence="1">
    <location>
        <begin position="648"/>
        <end position="669"/>
    </location>
</feature>
<keyword evidence="1" id="KW-1133">Transmembrane helix</keyword>
<keyword evidence="1" id="KW-0472">Membrane</keyword>
<organism evidence="2 3">
    <name type="scientific">Symbiodinium pilosum</name>
    <name type="common">Dinoflagellate</name>
    <dbReference type="NCBI Taxonomy" id="2952"/>
    <lineage>
        <taxon>Eukaryota</taxon>
        <taxon>Sar</taxon>
        <taxon>Alveolata</taxon>
        <taxon>Dinophyceae</taxon>
        <taxon>Suessiales</taxon>
        <taxon>Symbiodiniaceae</taxon>
        <taxon>Symbiodinium</taxon>
    </lineage>
</organism>
<protein>
    <submittedName>
        <fullName evidence="2">Uncharacterized protein</fullName>
    </submittedName>
</protein>
<dbReference type="OrthoDB" id="427923at2759"/>
<gene>
    <name evidence="2" type="ORF">SPIL2461_LOCUS9429</name>
</gene>
<keyword evidence="3" id="KW-1185">Reference proteome</keyword>
<accession>A0A812QGZ6</accession>
<keyword evidence="1" id="KW-0812">Transmembrane</keyword>